<sequence>MALRFGLNGADTPVMNITHDPVDGPDPSIFSAHAISLAVGTIRRAQGKLLPRDCVEGSAEWLVVMEAFARDVARALDAYKSD</sequence>
<protein>
    <submittedName>
        <fullName evidence="1">Uncharacterized protein</fullName>
    </submittedName>
</protein>
<keyword evidence="2" id="KW-1185">Reference proteome</keyword>
<dbReference type="Proteomes" id="UP000008311">
    <property type="component" value="Unassembled WGS sequence"/>
</dbReference>
<reference evidence="2" key="1">
    <citation type="journal article" date="2010" name="Nat. Biotechnol.">
        <title>Draft genome sequence of the oilseed species Ricinus communis.</title>
        <authorList>
            <person name="Chan A.P."/>
            <person name="Crabtree J."/>
            <person name="Zhao Q."/>
            <person name="Lorenzi H."/>
            <person name="Orvis J."/>
            <person name="Puiu D."/>
            <person name="Melake-Berhan A."/>
            <person name="Jones K.M."/>
            <person name="Redman J."/>
            <person name="Chen G."/>
            <person name="Cahoon E.B."/>
            <person name="Gedil M."/>
            <person name="Stanke M."/>
            <person name="Haas B.J."/>
            <person name="Wortman J.R."/>
            <person name="Fraser-Liggett C.M."/>
            <person name="Ravel J."/>
            <person name="Rabinowicz P.D."/>
        </authorList>
    </citation>
    <scope>NUCLEOTIDE SEQUENCE [LARGE SCALE GENOMIC DNA]</scope>
    <source>
        <strain evidence="2">cv. Hale</strain>
    </source>
</reference>
<accession>B9TEV2</accession>
<proteinExistence type="predicted"/>
<dbReference type="AlphaFoldDB" id="B9TEV2"/>
<gene>
    <name evidence="1" type="ORF">RCOM_1824820</name>
</gene>
<evidence type="ECO:0000313" key="2">
    <source>
        <dbReference type="Proteomes" id="UP000008311"/>
    </source>
</evidence>
<dbReference type="EMBL" id="EQ979304">
    <property type="protein sequence ID" value="EEF25612.1"/>
    <property type="molecule type" value="Genomic_DNA"/>
</dbReference>
<name>B9TEV2_RICCO</name>
<evidence type="ECO:0000313" key="1">
    <source>
        <dbReference type="EMBL" id="EEF25612.1"/>
    </source>
</evidence>
<organism evidence="1 2">
    <name type="scientific">Ricinus communis</name>
    <name type="common">Castor bean</name>
    <dbReference type="NCBI Taxonomy" id="3988"/>
    <lineage>
        <taxon>Eukaryota</taxon>
        <taxon>Viridiplantae</taxon>
        <taxon>Streptophyta</taxon>
        <taxon>Embryophyta</taxon>
        <taxon>Tracheophyta</taxon>
        <taxon>Spermatophyta</taxon>
        <taxon>Magnoliopsida</taxon>
        <taxon>eudicotyledons</taxon>
        <taxon>Gunneridae</taxon>
        <taxon>Pentapetalae</taxon>
        <taxon>rosids</taxon>
        <taxon>fabids</taxon>
        <taxon>Malpighiales</taxon>
        <taxon>Euphorbiaceae</taxon>
        <taxon>Acalyphoideae</taxon>
        <taxon>Acalypheae</taxon>
        <taxon>Ricinus</taxon>
    </lineage>
</organism>
<dbReference type="InParanoid" id="B9TEV2"/>